<dbReference type="AlphaFoldDB" id="A0A163UZM9"/>
<keyword evidence="4" id="KW-1185">Reference proteome</keyword>
<evidence type="ECO:0000313" key="5">
    <source>
        <dbReference type="Proteomes" id="UP000183077"/>
    </source>
</evidence>
<dbReference type="OrthoDB" id="9804235at2"/>
<dbReference type="Gene3D" id="3.10.180.10">
    <property type="entry name" value="2,3-Dihydroxybiphenyl 1,2-Dioxygenase, domain 1"/>
    <property type="match status" value="1"/>
</dbReference>
<dbReference type="Proteomes" id="UP000076630">
    <property type="component" value="Unassembled WGS sequence"/>
</dbReference>
<dbReference type="InterPro" id="IPR004360">
    <property type="entry name" value="Glyas_Fos-R_dOase_dom"/>
</dbReference>
<organism evidence="2 4">
    <name type="scientific">Myroides marinus</name>
    <dbReference type="NCBI Taxonomy" id="703342"/>
    <lineage>
        <taxon>Bacteria</taxon>
        <taxon>Pseudomonadati</taxon>
        <taxon>Bacteroidota</taxon>
        <taxon>Flavobacteriia</taxon>
        <taxon>Flavobacteriales</taxon>
        <taxon>Flavobacteriaceae</taxon>
        <taxon>Myroides</taxon>
    </lineage>
</organism>
<gene>
    <name evidence="2" type="ORF">AV926_17890</name>
    <name evidence="3" type="ORF">SAMN04488018_11819</name>
</gene>
<dbReference type="InterPro" id="IPR029068">
    <property type="entry name" value="Glyas_Bleomycin-R_OHBP_Dase"/>
</dbReference>
<name>A0A163UZM9_9FLAO</name>
<proteinExistence type="predicted"/>
<dbReference type="PROSITE" id="PS51819">
    <property type="entry name" value="VOC"/>
    <property type="match status" value="1"/>
</dbReference>
<evidence type="ECO:0000313" key="3">
    <source>
        <dbReference type="EMBL" id="SEJ23256.1"/>
    </source>
</evidence>
<dbReference type="Pfam" id="PF00903">
    <property type="entry name" value="Glyoxalase"/>
    <property type="match status" value="1"/>
</dbReference>
<sequence length="123" mass="13870">MSNPAVYFEIPVTDLVRAIKFYSTVFNFSFEQEVFDDLDMAYFPFNNTHRGITGALVKGEIYKPTVNGILLYLNTTDIQQTLECAQSIGAEVLFPINIHKELGFAVAEFKDSEGNRIGLHQTL</sequence>
<dbReference type="EMBL" id="LQNU01000095">
    <property type="protein sequence ID" value="KZE74108.1"/>
    <property type="molecule type" value="Genomic_DNA"/>
</dbReference>
<accession>A0A163UZM9</accession>
<reference evidence="3 5" key="2">
    <citation type="submission" date="2016-10" db="EMBL/GenBank/DDBJ databases">
        <authorList>
            <person name="de Groot N.N."/>
        </authorList>
    </citation>
    <scope>NUCLEOTIDE SEQUENCE [LARGE SCALE GENOMIC DNA]</scope>
    <source>
        <strain evidence="3 5">DSM 23048</strain>
    </source>
</reference>
<dbReference type="GeneID" id="82258135"/>
<dbReference type="PANTHER" id="PTHR33993">
    <property type="entry name" value="GLYOXALASE-RELATED"/>
    <property type="match status" value="1"/>
</dbReference>
<dbReference type="CDD" id="cd07247">
    <property type="entry name" value="SgaA_N_like"/>
    <property type="match status" value="1"/>
</dbReference>
<dbReference type="EMBL" id="FNYS01000018">
    <property type="protein sequence ID" value="SEJ23256.1"/>
    <property type="molecule type" value="Genomic_DNA"/>
</dbReference>
<evidence type="ECO:0000313" key="4">
    <source>
        <dbReference type="Proteomes" id="UP000076630"/>
    </source>
</evidence>
<dbReference type="RefSeq" id="WP_038988442.1">
    <property type="nucleotide sequence ID" value="NZ_FNYS01000018.1"/>
</dbReference>
<dbReference type="InterPro" id="IPR037523">
    <property type="entry name" value="VOC_core"/>
</dbReference>
<evidence type="ECO:0000313" key="2">
    <source>
        <dbReference type="EMBL" id="KZE74108.1"/>
    </source>
</evidence>
<evidence type="ECO:0000259" key="1">
    <source>
        <dbReference type="PROSITE" id="PS51819"/>
    </source>
</evidence>
<feature type="domain" description="VOC" evidence="1">
    <location>
        <begin position="4"/>
        <end position="122"/>
    </location>
</feature>
<dbReference type="Proteomes" id="UP000183077">
    <property type="component" value="Unassembled WGS sequence"/>
</dbReference>
<protein>
    <submittedName>
        <fullName evidence="2">Glyoxalase</fullName>
    </submittedName>
</protein>
<reference evidence="2 4" key="1">
    <citation type="submission" date="2016-01" db="EMBL/GenBank/DDBJ databases">
        <title>Whole genome sequencing of Myroides marinus L41.</title>
        <authorList>
            <person name="Hong K.W."/>
        </authorList>
    </citation>
    <scope>NUCLEOTIDE SEQUENCE [LARGE SCALE GENOMIC DNA]</scope>
    <source>
        <strain evidence="2 4">L41</strain>
    </source>
</reference>
<dbReference type="SUPFAM" id="SSF54593">
    <property type="entry name" value="Glyoxalase/Bleomycin resistance protein/Dihydroxybiphenyl dioxygenase"/>
    <property type="match status" value="1"/>
</dbReference>
<dbReference type="PANTHER" id="PTHR33993:SF2">
    <property type="entry name" value="VOC DOMAIN-CONTAINING PROTEIN"/>
    <property type="match status" value="1"/>
</dbReference>
<dbReference type="InterPro" id="IPR052164">
    <property type="entry name" value="Anthracycline_SecMetBiosynth"/>
</dbReference>